<evidence type="ECO:0000256" key="2">
    <source>
        <dbReference type="ARBA" id="ARBA00009948"/>
    </source>
</evidence>
<dbReference type="FunFam" id="3.65.10.10:FF:000005">
    <property type="entry name" value="3-phosphoshikimate 1-carboxyvinyltransferase"/>
    <property type="match status" value="1"/>
</dbReference>
<comment type="subcellular location">
    <subcellularLocation>
        <location evidence="8">Cytoplasm</location>
    </subcellularLocation>
</comment>
<dbReference type="GO" id="GO:0003866">
    <property type="term" value="F:3-phosphoshikimate 1-carboxyvinyltransferase activity"/>
    <property type="evidence" value="ECO:0007669"/>
    <property type="project" value="UniProtKB-UniRule"/>
</dbReference>
<keyword evidence="5 8" id="KW-0808">Transferase</keyword>
<sequence length="433" mass="44889">MTPLIAHPSPKFGGETDLPGDKSISHRALIFSALAEGTSKVTGLLVSDDVRATEEAVKAFGAHIERDTEGLLITGRDWESPSDPIDCGNSGTSARLLMGAAAGFEGLSARFIGDESLSSRPMGRVMTPLRRMGAVFTGDDTLPIDLVGAKLGGIDYASPVASAQVKSAILLAGLQTDAPVRVVEPHLSRDHTEVMLAQFGVDGAMDEVENGIAISLGDNRKLSATRIDVPGDPSSAAFAWAAGAMIPGASVTTRRVCVNATRTGFVEMLERMGAKVTLSNQTVLSGEPVADVTVAHDRLEPISLSAEEVPALIDEIPILACVAAMADGESVFEGIAELKVKESDRIGATAAGLIANGVTAAPGEDSLRIFGKGKVAGGRIISTRHDHRIAMAFLTLGLAAESAITVDNADPIATSFPDFTAIMRGLGGVITAR</sequence>
<feature type="binding site" evidence="8">
    <location>
        <position position="162"/>
    </location>
    <ligand>
        <name>3-phosphoshikimate</name>
        <dbReference type="ChEBI" id="CHEBI:145989"/>
    </ligand>
</feature>
<organism evidence="10 11">
    <name type="scientific">Sphingomicrobium sediminis</name>
    <dbReference type="NCBI Taxonomy" id="2950949"/>
    <lineage>
        <taxon>Bacteria</taxon>
        <taxon>Pseudomonadati</taxon>
        <taxon>Pseudomonadota</taxon>
        <taxon>Alphaproteobacteria</taxon>
        <taxon>Sphingomonadales</taxon>
        <taxon>Sphingomonadaceae</taxon>
        <taxon>Sphingomicrobium</taxon>
    </lineage>
</organism>
<feature type="binding site" evidence="8">
    <location>
        <position position="91"/>
    </location>
    <ligand>
        <name>phosphoenolpyruvate</name>
        <dbReference type="ChEBI" id="CHEBI:58702"/>
    </ligand>
</feature>
<evidence type="ECO:0000256" key="5">
    <source>
        <dbReference type="ARBA" id="ARBA00022679"/>
    </source>
</evidence>
<dbReference type="GO" id="GO:0008652">
    <property type="term" value="P:amino acid biosynthetic process"/>
    <property type="evidence" value="ECO:0007669"/>
    <property type="project" value="UniProtKB-KW"/>
</dbReference>
<dbReference type="PROSITE" id="PS00885">
    <property type="entry name" value="EPSP_SYNTHASE_2"/>
    <property type="match status" value="1"/>
</dbReference>
<dbReference type="GO" id="GO:0005737">
    <property type="term" value="C:cytoplasm"/>
    <property type="evidence" value="ECO:0007669"/>
    <property type="project" value="UniProtKB-SubCell"/>
</dbReference>
<dbReference type="Pfam" id="PF00275">
    <property type="entry name" value="EPSP_synthase"/>
    <property type="match status" value="1"/>
</dbReference>
<evidence type="ECO:0000256" key="6">
    <source>
        <dbReference type="ARBA" id="ARBA00023141"/>
    </source>
</evidence>
<keyword evidence="6 8" id="KW-0057">Aromatic amino acid biosynthesis</keyword>
<dbReference type="PROSITE" id="PS00104">
    <property type="entry name" value="EPSP_SYNTHASE_1"/>
    <property type="match status" value="1"/>
</dbReference>
<dbReference type="GO" id="GO:0009423">
    <property type="term" value="P:chorismate biosynthetic process"/>
    <property type="evidence" value="ECO:0007669"/>
    <property type="project" value="UniProtKB-UniRule"/>
</dbReference>
<dbReference type="Proteomes" id="UP001155128">
    <property type="component" value="Unassembled WGS sequence"/>
</dbReference>
<keyword evidence="3 8" id="KW-0963">Cytoplasm</keyword>
<dbReference type="InterPro" id="IPR013792">
    <property type="entry name" value="RNA3'P_cycl/enolpyr_Trfase_a/b"/>
</dbReference>
<feature type="active site" description="Proton acceptor" evidence="8">
    <location>
        <position position="314"/>
    </location>
</feature>
<feature type="binding site" evidence="8">
    <location>
        <position position="164"/>
    </location>
    <ligand>
        <name>3-phosphoshikimate</name>
        <dbReference type="ChEBI" id="CHEBI:145989"/>
    </ligand>
</feature>
<dbReference type="CDD" id="cd01556">
    <property type="entry name" value="EPSP_synthase"/>
    <property type="match status" value="1"/>
</dbReference>
<feature type="binding site" evidence="8">
    <location>
        <position position="27"/>
    </location>
    <ligand>
        <name>3-phosphoshikimate</name>
        <dbReference type="ChEBI" id="CHEBI:145989"/>
    </ligand>
</feature>
<gene>
    <name evidence="8 10" type="primary">aroA</name>
    <name evidence="10" type="ORF">NDO55_10605</name>
</gene>
<dbReference type="InterPro" id="IPR023193">
    <property type="entry name" value="EPSP_synthase_CS"/>
</dbReference>
<feature type="binding site" evidence="8">
    <location>
        <position position="345"/>
    </location>
    <ligand>
        <name>phosphoenolpyruvate</name>
        <dbReference type="ChEBI" id="CHEBI:58702"/>
    </ligand>
</feature>
<comment type="pathway">
    <text evidence="1 8">Metabolic intermediate biosynthesis; chorismate biosynthesis; chorismate from D-erythrose 4-phosphate and phosphoenolpyruvate: step 6/7.</text>
</comment>
<dbReference type="SUPFAM" id="SSF55205">
    <property type="entry name" value="EPT/RTPC-like"/>
    <property type="match status" value="1"/>
</dbReference>
<dbReference type="InterPro" id="IPR006264">
    <property type="entry name" value="EPSP_synthase"/>
</dbReference>
<feature type="binding site" evidence="8">
    <location>
        <position position="120"/>
    </location>
    <ligand>
        <name>phosphoenolpyruvate</name>
        <dbReference type="ChEBI" id="CHEBI:58702"/>
    </ligand>
</feature>
<comment type="caution">
    <text evidence="10">The sequence shown here is derived from an EMBL/GenBank/DDBJ whole genome shotgun (WGS) entry which is preliminary data.</text>
</comment>
<feature type="binding site" evidence="8">
    <location>
        <position position="22"/>
    </location>
    <ligand>
        <name>3-phosphoshikimate</name>
        <dbReference type="ChEBI" id="CHEBI:145989"/>
    </ligand>
</feature>
<dbReference type="PIRSF" id="PIRSF000505">
    <property type="entry name" value="EPSPS"/>
    <property type="match status" value="1"/>
</dbReference>
<feature type="binding site" evidence="8">
    <location>
        <position position="341"/>
    </location>
    <ligand>
        <name>3-phosphoshikimate</name>
        <dbReference type="ChEBI" id="CHEBI:145989"/>
    </ligand>
</feature>
<evidence type="ECO:0000256" key="7">
    <source>
        <dbReference type="ARBA" id="ARBA00044633"/>
    </source>
</evidence>
<name>A0A9X2J5I1_9SPHN</name>
<dbReference type="RefSeq" id="WP_252115049.1">
    <property type="nucleotide sequence ID" value="NZ_JAMSHT010000001.1"/>
</dbReference>
<keyword evidence="4 8" id="KW-0028">Amino-acid biosynthesis</keyword>
<comment type="similarity">
    <text evidence="2 8">Belongs to the EPSP synthase family.</text>
</comment>
<dbReference type="InterPro" id="IPR036968">
    <property type="entry name" value="Enolpyruvate_Tfrase_sf"/>
</dbReference>
<evidence type="ECO:0000313" key="11">
    <source>
        <dbReference type="Proteomes" id="UP001155128"/>
    </source>
</evidence>
<dbReference type="PANTHER" id="PTHR21090">
    <property type="entry name" value="AROM/DEHYDROQUINATE SYNTHASE"/>
    <property type="match status" value="1"/>
</dbReference>
<evidence type="ECO:0000313" key="10">
    <source>
        <dbReference type="EMBL" id="MCM8558267.1"/>
    </source>
</evidence>
<feature type="binding site" evidence="8">
    <location>
        <position position="22"/>
    </location>
    <ligand>
        <name>phosphoenolpyruvate</name>
        <dbReference type="ChEBI" id="CHEBI:58702"/>
    </ligand>
</feature>
<comment type="subunit">
    <text evidence="8">Monomer.</text>
</comment>
<dbReference type="GO" id="GO:0009073">
    <property type="term" value="P:aromatic amino acid family biosynthetic process"/>
    <property type="evidence" value="ECO:0007669"/>
    <property type="project" value="UniProtKB-KW"/>
</dbReference>
<feature type="binding site" evidence="8">
    <location>
        <position position="388"/>
    </location>
    <ligand>
        <name>phosphoenolpyruvate</name>
        <dbReference type="ChEBI" id="CHEBI:58702"/>
    </ligand>
</feature>
<comment type="caution">
    <text evidence="8">Lacks conserved residue(s) required for the propagation of feature annotation.</text>
</comment>
<feature type="binding site" evidence="8">
    <location>
        <position position="314"/>
    </location>
    <ligand>
        <name>3-phosphoshikimate</name>
        <dbReference type="ChEBI" id="CHEBI:145989"/>
    </ligand>
</feature>
<evidence type="ECO:0000256" key="8">
    <source>
        <dbReference type="HAMAP-Rule" id="MF_00210"/>
    </source>
</evidence>
<evidence type="ECO:0000256" key="4">
    <source>
        <dbReference type="ARBA" id="ARBA00022605"/>
    </source>
</evidence>
<proteinExistence type="inferred from homology"/>
<feature type="binding site" evidence="8">
    <location>
        <position position="164"/>
    </location>
    <ligand>
        <name>phosphoenolpyruvate</name>
        <dbReference type="ChEBI" id="CHEBI:58702"/>
    </ligand>
</feature>
<reference evidence="10" key="1">
    <citation type="submission" date="2022-06" db="EMBL/GenBank/DDBJ databases">
        <title>Sphingomicrobium sedimins sp. nov., a marine bacterium isolated from tidal flat.</title>
        <authorList>
            <person name="Kim C.-H."/>
            <person name="Yoo Y."/>
            <person name="Kim J.-J."/>
        </authorList>
    </citation>
    <scope>NUCLEOTIDE SEQUENCE</scope>
    <source>
        <strain evidence="10">GRR-S6-50</strain>
    </source>
</reference>
<dbReference type="Gene3D" id="3.65.10.10">
    <property type="entry name" value="Enolpyruvate transferase domain"/>
    <property type="match status" value="2"/>
</dbReference>
<evidence type="ECO:0000256" key="1">
    <source>
        <dbReference type="ARBA" id="ARBA00004811"/>
    </source>
</evidence>
<dbReference type="AlphaFoldDB" id="A0A9X2J5I1"/>
<evidence type="ECO:0000259" key="9">
    <source>
        <dbReference type="Pfam" id="PF00275"/>
    </source>
</evidence>
<protein>
    <recommendedName>
        <fullName evidence="8">3-phosphoshikimate 1-carboxyvinyltransferase</fullName>
        <ecNumber evidence="8">2.5.1.19</ecNumber>
    </recommendedName>
    <alternativeName>
        <fullName evidence="8">5-enolpyruvylshikimate-3-phosphate synthase</fullName>
        <shortName evidence="8">EPSP synthase</shortName>
        <shortName evidence="8">EPSPS</shortName>
    </alternativeName>
</protein>
<dbReference type="EMBL" id="JAMSHT010000001">
    <property type="protein sequence ID" value="MCM8558267.1"/>
    <property type="molecule type" value="Genomic_DNA"/>
</dbReference>
<evidence type="ECO:0000256" key="3">
    <source>
        <dbReference type="ARBA" id="ARBA00022490"/>
    </source>
</evidence>
<comment type="function">
    <text evidence="8">Catalyzes the transfer of the enolpyruvyl moiety of phosphoenolpyruvate (PEP) to the 5-hydroxyl of shikimate-3-phosphate (S3P) to produce enolpyruvyl shikimate-3-phosphate and inorganic phosphate.</text>
</comment>
<dbReference type="PANTHER" id="PTHR21090:SF5">
    <property type="entry name" value="PENTAFUNCTIONAL AROM POLYPEPTIDE"/>
    <property type="match status" value="1"/>
</dbReference>
<feature type="domain" description="Enolpyruvate transferase" evidence="9">
    <location>
        <begin position="13"/>
        <end position="421"/>
    </location>
</feature>
<accession>A0A9X2J5I1</accession>
<comment type="catalytic activity">
    <reaction evidence="7">
        <text>3-phosphoshikimate + phosphoenolpyruvate = 5-O-(1-carboxyvinyl)-3-phosphoshikimate + phosphate</text>
        <dbReference type="Rhea" id="RHEA:21256"/>
        <dbReference type="ChEBI" id="CHEBI:43474"/>
        <dbReference type="ChEBI" id="CHEBI:57701"/>
        <dbReference type="ChEBI" id="CHEBI:58702"/>
        <dbReference type="ChEBI" id="CHEBI:145989"/>
        <dbReference type="EC" id="2.5.1.19"/>
    </reaction>
    <physiologicalReaction direction="left-to-right" evidence="7">
        <dbReference type="Rhea" id="RHEA:21257"/>
    </physiologicalReaction>
</comment>
<keyword evidence="11" id="KW-1185">Reference proteome</keyword>
<dbReference type="EC" id="2.5.1.19" evidence="8"/>
<dbReference type="NCBIfam" id="TIGR01356">
    <property type="entry name" value="aroA"/>
    <property type="match status" value="1"/>
</dbReference>
<dbReference type="InterPro" id="IPR001986">
    <property type="entry name" value="Enolpyruvate_Tfrase_dom"/>
</dbReference>
<feature type="binding site" evidence="8">
    <location>
        <position position="23"/>
    </location>
    <ligand>
        <name>3-phosphoshikimate</name>
        <dbReference type="ChEBI" id="CHEBI:145989"/>
    </ligand>
</feature>
<dbReference type="HAMAP" id="MF_00210">
    <property type="entry name" value="EPSP_synth"/>
    <property type="match status" value="1"/>
</dbReference>